<feature type="domain" description="Mug135-like C-terminal" evidence="2">
    <location>
        <begin position="69"/>
        <end position="129"/>
    </location>
</feature>
<protein>
    <recommendedName>
        <fullName evidence="2">Mug135-like C-terminal domain-containing protein</fullName>
    </recommendedName>
</protein>
<dbReference type="AlphaFoldDB" id="A0AAV5AG42"/>
<dbReference type="Pfam" id="PF08593">
    <property type="entry name" value="Mug135_C"/>
    <property type="match status" value="1"/>
</dbReference>
<reference evidence="3" key="1">
    <citation type="submission" date="2021-10" db="EMBL/GenBank/DDBJ databases">
        <title>De novo Genome Assembly of Clathrus columnatus (Basidiomycota, Fungi) Using Illumina and Nanopore Sequence Data.</title>
        <authorList>
            <person name="Ogiso-Tanaka E."/>
            <person name="Itagaki H."/>
            <person name="Hosoya T."/>
            <person name="Hosaka K."/>
        </authorList>
    </citation>
    <scope>NUCLEOTIDE SEQUENCE</scope>
    <source>
        <strain evidence="3">MO-923</strain>
    </source>
</reference>
<proteinExistence type="inferred from homology"/>
<comment type="caution">
    <text evidence="3">The sequence shown here is derived from an EMBL/GenBank/DDBJ whole genome shotgun (WGS) entry which is preliminary data.</text>
</comment>
<evidence type="ECO:0000313" key="4">
    <source>
        <dbReference type="Proteomes" id="UP001050691"/>
    </source>
</evidence>
<evidence type="ECO:0000313" key="3">
    <source>
        <dbReference type="EMBL" id="GJJ12468.1"/>
    </source>
</evidence>
<name>A0AAV5AG42_9AGAM</name>
<comment type="similarity">
    <text evidence="1">Belongs to the UPF0612 family.</text>
</comment>
<organism evidence="3 4">
    <name type="scientific">Clathrus columnatus</name>
    <dbReference type="NCBI Taxonomy" id="1419009"/>
    <lineage>
        <taxon>Eukaryota</taxon>
        <taxon>Fungi</taxon>
        <taxon>Dikarya</taxon>
        <taxon>Basidiomycota</taxon>
        <taxon>Agaricomycotina</taxon>
        <taxon>Agaricomycetes</taxon>
        <taxon>Phallomycetidae</taxon>
        <taxon>Phallales</taxon>
        <taxon>Clathraceae</taxon>
        <taxon>Clathrus</taxon>
    </lineage>
</organism>
<dbReference type="InterPro" id="IPR013902">
    <property type="entry name" value="Mug135-like_C"/>
</dbReference>
<sequence>MDVTQHRRRHLDKIQDVDYADAVRYEARVLAHTEVAQPALGAALAPIMNILNTIQTRQAEFARTMTKHINSNAGTGDDAPLEIVLFPDGMHLSDVDPPLLLTTVGTVRALSGHNGIRYLQRYYLETNFNEVHGALDRLQKLFQALQL</sequence>
<dbReference type="Proteomes" id="UP001050691">
    <property type="component" value="Unassembled WGS sequence"/>
</dbReference>
<accession>A0AAV5AG42</accession>
<dbReference type="EMBL" id="BPWL01000007">
    <property type="protein sequence ID" value="GJJ12468.1"/>
    <property type="molecule type" value="Genomic_DNA"/>
</dbReference>
<keyword evidence="4" id="KW-1185">Reference proteome</keyword>
<gene>
    <name evidence="3" type="ORF">Clacol_006710</name>
</gene>
<evidence type="ECO:0000256" key="1">
    <source>
        <dbReference type="ARBA" id="ARBA00005788"/>
    </source>
</evidence>
<evidence type="ECO:0000259" key="2">
    <source>
        <dbReference type="Pfam" id="PF08593"/>
    </source>
</evidence>